<evidence type="ECO:0000256" key="7">
    <source>
        <dbReference type="PROSITE-ProRule" id="PRU10141"/>
    </source>
</evidence>
<dbReference type="Gene3D" id="1.10.510.10">
    <property type="entry name" value="Transferase(Phosphotransferase) domain 1"/>
    <property type="match status" value="1"/>
</dbReference>
<keyword evidence="8" id="KW-0472">Membrane</keyword>
<dbReference type="CDD" id="cd14014">
    <property type="entry name" value="STKc_PknB_like"/>
    <property type="match status" value="1"/>
</dbReference>
<evidence type="ECO:0000256" key="8">
    <source>
        <dbReference type="SAM" id="Phobius"/>
    </source>
</evidence>
<gene>
    <name evidence="10" type="ORF">GCM10009765_38300</name>
</gene>
<keyword evidence="5" id="KW-0418">Kinase</keyword>
<dbReference type="Pfam" id="PF00069">
    <property type="entry name" value="Pkinase"/>
    <property type="match status" value="1"/>
</dbReference>
<dbReference type="PROSITE" id="PS00107">
    <property type="entry name" value="PROTEIN_KINASE_ATP"/>
    <property type="match status" value="1"/>
</dbReference>
<evidence type="ECO:0000256" key="6">
    <source>
        <dbReference type="ARBA" id="ARBA00022840"/>
    </source>
</evidence>
<dbReference type="SMART" id="SM00220">
    <property type="entry name" value="S_TKc"/>
    <property type="match status" value="1"/>
</dbReference>
<dbReference type="PROSITE" id="PS50011">
    <property type="entry name" value="PROTEIN_KINASE_DOM"/>
    <property type="match status" value="1"/>
</dbReference>
<protein>
    <recommendedName>
        <fullName evidence="1">non-specific serine/threonine protein kinase</fullName>
        <ecNumber evidence="1">2.7.11.1</ecNumber>
    </recommendedName>
</protein>
<evidence type="ECO:0000256" key="3">
    <source>
        <dbReference type="ARBA" id="ARBA00022679"/>
    </source>
</evidence>
<evidence type="ECO:0000313" key="11">
    <source>
        <dbReference type="Proteomes" id="UP001500618"/>
    </source>
</evidence>
<keyword evidence="2" id="KW-0723">Serine/threonine-protein kinase</keyword>
<feature type="transmembrane region" description="Helical" evidence="8">
    <location>
        <begin position="327"/>
        <end position="352"/>
    </location>
</feature>
<accession>A0ABN2HCK9</accession>
<dbReference type="PANTHER" id="PTHR43289">
    <property type="entry name" value="MITOGEN-ACTIVATED PROTEIN KINASE KINASE KINASE 20-RELATED"/>
    <property type="match status" value="1"/>
</dbReference>
<organism evidence="10 11">
    <name type="scientific">Fodinicola feengrottensis</name>
    <dbReference type="NCBI Taxonomy" id="435914"/>
    <lineage>
        <taxon>Bacteria</taxon>
        <taxon>Bacillati</taxon>
        <taxon>Actinomycetota</taxon>
        <taxon>Actinomycetes</taxon>
        <taxon>Mycobacteriales</taxon>
        <taxon>Fodinicola</taxon>
    </lineage>
</organism>
<keyword evidence="4 7" id="KW-0547">Nucleotide-binding</keyword>
<feature type="domain" description="Protein kinase" evidence="9">
    <location>
        <begin position="11"/>
        <end position="260"/>
    </location>
</feature>
<keyword evidence="11" id="KW-1185">Reference proteome</keyword>
<dbReference type="InterPro" id="IPR011009">
    <property type="entry name" value="Kinase-like_dom_sf"/>
</dbReference>
<dbReference type="PANTHER" id="PTHR43289:SF6">
    <property type="entry name" value="SERINE_THREONINE-PROTEIN KINASE NEKL-3"/>
    <property type="match status" value="1"/>
</dbReference>
<dbReference type="Gene3D" id="3.30.200.20">
    <property type="entry name" value="Phosphorylase Kinase, domain 1"/>
    <property type="match status" value="1"/>
</dbReference>
<proteinExistence type="predicted"/>
<dbReference type="Proteomes" id="UP001500618">
    <property type="component" value="Unassembled WGS sequence"/>
</dbReference>
<dbReference type="EC" id="2.7.11.1" evidence="1"/>
<feature type="transmembrane region" description="Helical" evidence="8">
    <location>
        <begin position="296"/>
        <end position="315"/>
    </location>
</feature>
<evidence type="ECO:0000313" key="10">
    <source>
        <dbReference type="EMBL" id="GAA1685352.1"/>
    </source>
</evidence>
<evidence type="ECO:0000256" key="2">
    <source>
        <dbReference type="ARBA" id="ARBA00022527"/>
    </source>
</evidence>
<evidence type="ECO:0000256" key="1">
    <source>
        <dbReference type="ARBA" id="ARBA00012513"/>
    </source>
</evidence>
<keyword evidence="8" id="KW-1133">Transmembrane helix</keyword>
<keyword evidence="6 7" id="KW-0067">ATP-binding</keyword>
<name>A0ABN2HCK9_9ACTN</name>
<evidence type="ECO:0000256" key="4">
    <source>
        <dbReference type="ARBA" id="ARBA00022741"/>
    </source>
</evidence>
<dbReference type="RefSeq" id="WP_344311599.1">
    <property type="nucleotide sequence ID" value="NZ_BAAANY010000013.1"/>
</dbReference>
<dbReference type="EMBL" id="BAAANY010000013">
    <property type="protein sequence ID" value="GAA1685352.1"/>
    <property type="molecule type" value="Genomic_DNA"/>
</dbReference>
<dbReference type="SUPFAM" id="SSF56112">
    <property type="entry name" value="Protein kinase-like (PK-like)"/>
    <property type="match status" value="1"/>
</dbReference>
<evidence type="ECO:0000259" key="9">
    <source>
        <dbReference type="PROSITE" id="PS50011"/>
    </source>
</evidence>
<comment type="caution">
    <text evidence="10">The sequence shown here is derived from an EMBL/GenBank/DDBJ whole genome shotgun (WGS) entry which is preliminary data.</text>
</comment>
<feature type="binding site" evidence="7">
    <location>
        <position position="40"/>
    </location>
    <ligand>
        <name>ATP</name>
        <dbReference type="ChEBI" id="CHEBI:30616"/>
    </ligand>
</feature>
<keyword evidence="3" id="KW-0808">Transferase</keyword>
<evidence type="ECO:0000256" key="5">
    <source>
        <dbReference type="ARBA" id="ARBA00022777"/>
    </source>
</evidence>
<keyword evidence="8" id="KW-0812">Transmembrane</keyword>
<reference evidence="10 11" key="1">
    <citation type="journal article" date="2019" name="Int. J. Syst. Evol. Microbiol.">
        <title>The Global Catalogue of Microorganisms (GCM) 10K type strain sequencing project: providing services to taxonomists for standard genome sequencing and annotation.</title>
        <authorList>
            <consortium name="The Broad Institute Genomics Platform"/>
            <consortium name="The Broad Institute Genome Sequencing Center for Infectious Disease"/>
            <person name="Wu L."/>
            <person name="Ma J."/>
        </authorList>
    </citation>
    <scope>NUCLEOTIDE SEQUENCE [LARGE SCALE GENOMIC DNA]</scope>
    <source>
        <strain evidence="10 11">JCM 14718</strain>
    </source>
</reference>
<dbReference type="InterPro" id="IPR000719">
    <property type="entry name" value="Prot_kinase_dom"/>
</dbReference>
<sequence length="494" mass="53120">MQAEAVLGGRYRLVRRLGRGGMGEVWEARDQELSRQVAIKILLSAFDDDRELTNRLRQEARTAAALQHPGITVVHDIGEHDGHPYFVMELLTGHTFAKAGVMPVDMALELMAKVADALAYAHDRGVVHRDIKPENLISVAGGVKICDFGIAHYAEASARLTKTGTTVGTAPFMAPEQWRGESVDARTDLYAFGATLHVLLTGEPPFPGPTYLAYAHQHLADPAPRLSGVADELADLVHQLLAKDPADRPANAREVAAALRAARAESVAGNTTSRIGPAPVTLTNTTFDMLKTNVSLHAQIWAWFLAVPLAIIMTLRPDVQIYAGAAWYVKPLVTGACGAAAGAVLGVFFGLLATRGVKSDTITLDAKKLTVVYKAPTVRGGKTLLAAHYLANNQAGRTHGTGETFTIGWDALERIDVDGDGSAAALSVRFRASRQPSPEWVSKHGATRREDGGYRIYGPASLTTPEKVKVGQLRDLLPRYAGHLYDKPGHAPHP</sequence>
<dbReference type="InterPro" id="IPR017441">
    <property type="entry name" value="Protein_kinase_ATP_BS"/>
</dbReference>